<reference evidence="3" key="1">
    <citation type="journal article" date="2014" name="Proc. Natl. Acad. Sci. U.S.A.">
        <title>Extensive sampling of basidiomycete genomes demonstrates inadequacy of the white-rot/brown-rot paradigm for wood decay fungi.</title>
        <authorList>
            <person name="Riley R."/>
            <person name="Salamov A.A."/>
            <person name="Brown D.W."/>
            <person name="Nagy L.G."/>
            <person name="Floudas D."/>
            <person name="Held B.W."/>
            <person name="Levasseur A."/>
            <person name="Lombard V."/>
            <person name="Morin E."/>
            <person name="Otillar R."/>
            <person name="Lindquist E.A."/>
            <person name="Sun H."/>
            <person name="LaButti K.M."/>
            <person name="Schmutz J."/>
            <person name="Jabbour D."/>
            <person name="Luo H."/>
            <person name="Baker S.E."/>
            <person name="Pisabarro A.G."/>
            <person name="Walton J.D."/>
            <person name="Blanchette R.A."/>
            <person name="Henrissat B."/>
            <person name="Martin F."/>
            <person name="Cullen D."/>
            <person name="Hibbett D.S."/>
            <person name="Grigoriev I.V."/>
        </authorList>
    </citation>
    <scope>NUCLEOTIDE SEQUENCE [LARGE SCALE GENOMIC DNA]</scope>
    <source>
        <strain evidence="3">FD-172 SS1</strain>
    </source>
</reference>
<evidence type="ECO:0000313" key="3">
    <source>
        <dbReference type="Proteomes" id="UP000027195"/>
    </source>
</evidence>
<accession>A0A067NBG1</accession>
<name>A0A067NBG1_BOTB1</name>
<protein>
    <submittedName>
        <fullName evidence="2">Uncharacterized protein</fullName>
    </submittedName>
</protein>
<dbReference type="EMBL" id="KL198016">
    <property type="protein sequence ID" value="KDQ21457.1"/>
    <property type="molecule type" value="Genomic_DNA"/>
</dbReference>
<dbReference type="OrthoDB" id="3253465at2759"/>
<dbReference type="HOGENOM" id="CLU_279262_0_0_1"/>
<keyword evidence="3" id="KW-1185">Reference proteome</keyword>
<feature type="compositionally biased region" description="Low complexity" evidence="1">
    <location>
        <begin position="703"/>
        <end position="731"/>
    </location>
</feature>
<feature type="compositionally biased region" description="Acidic residues" evidence="1">
    <location>
        <begin position="792"/>
        <end position="806"/>
    </location>
</feature>
<evidence type="ECO:0000313" key="2">
    <source>
        <dbReference type="EMBL" id="KDQ21457.1"/>
    </source>
</evidence>
<dbReference type="AlphaFoldDB" id="A0A067NBG1"/>
<sequence>MARGDRRPPRPANTQPLVGGWLQRPSTDPPNQDPPNEEPVAGPSTGPQQPLSEFSRESFLALDAIAPENIDLIEAQPHISKRSTKWMKKLDAYMSAEGRADDATAQRDLVVDIIKKANTEVDPRGYYVRRQHDQMIAAWLALVPAIAKRAGRPITDEQVWHQDVVNNLAVPFLLLRVRITSGRYKKVIKSRTLEHWGTHLIYVIGHNTINPETGARCGMRLLIQGGLLRHIKSQIKESKTPGLCDPAVRSLSNLWLMQVIVSEGLDRHYDKKTYIGQEELKLIYEKMLGNPYNRLVKIQTLVATNTCFYTAARPGSLAASNPQYRANKWFLNLGDIEVERTGHCCWQVRWSFKHHKGWNGARGKLNEYVLQSVKCPQNVLFDAAACIITIADLCNYKGAYLRIKEDMKDQPLFLKSTPGGRSLHWDPAVPCLAVNVSRSMTHHARAAGMPQGPLGLYTIRRDTVNDFTIKFDRSTGQFLAGHAAGDTVLDMNYTRKTANVQVVGHRLGEIITDQTESVEEIKKMHRHASAALYALLGRKAMEAGAKAPAPQPGPRPTTLGSIPLTEEMRAAMESTEKWQSLSAAVKSAWEDFLSLYSPEERASLPIAVMQNLKRCVQRAAEWPEPKRLQLQAAEDRLREANTAFQAHERVARVTARKAKSKALHTNRLPAEFETTDALYEGYEELQQPSALLTKAVQESRLRPPLGSTLPSASTTSAQAPSSSSSSRQATPDADSPSEQASSYVPPSRLNLSLGPDALNDIEQDCPDFSIDETLYKPPSPQPAEASGATLGSDDEDLQPEFDDVDPSEFHAIEPIIGDDDHVDFEGDEEDDNEDPPLDDTREGNAEDSEDDAPQLGQGYRRAVEARVYGEERRQAGETEHFPEDPSAEPFAVDDAAQLDDIDQYSNIKEVPTPMLRQLFMEFLAAPVLQERARDAANEEMLCIDCQAYTHNPERMNKRYPTLSKLYRHQALHTDWYDIELRMITPDPEVFACPSCHDTFQSVQMAKKHCLTKCKDKDDYIKMRDNGEQQHTTARLGAQGTPRTTGVKPAQDIGAHPSVVDSHINALAELTWEELERADKWGILEPISDRVKYLLEMMRRCRDRDNKVIDSDGLQKSLAELIDEYVVEHD</sequence>
<organism evidence="2 3">
    <name type="scientific">Botryobasidium botryosum (strain FD-172 SS1)</name>
    <dbReference type="NCBI Taxonomy" id="930990"/>
    <lineage>
        <taxon>Eukaryota</taxon>
        <taxon>Fungi</taxon>
        <taxon>Dikarya</taxon>
        <taxon>Basidiomycota</taxon>
        <taxon>Agaricomycotina</taxon>
        <taxon>Agaricomycetes</taxon>
        <taxon>Cantharellales</taxon>
        <taxon>Botryobasidiaceae</taxon>
        <taxon>Botryobasidium</taxon>
    </lineage>
</organism>
<feature type="region of interest" description="Disordered" evidence="1">
    <location>
        <begin position="702"/>
        <end position="861"/>
    </location>
</feature>
<feature type="region of interest" description="Disordered" evidence="1">
    <location>
        <begin position="1"/>
        <end position="51"/>
    </location>
</feature>
<feature type="region of interest" description="Disordered" evidence="1">
    <location>
        <begin position="1026"/>
        <end position="1048"/>
    </location>
</feature>
<feature type="compositionally biased region" description="Acidic residues" evidence="1">
    <location>
        <begin position="816"/>
        <end position="837"/>
    </location>
</feature>
<proteinExistence type="predicted"/>
<evidence type="ECO:0000256" key="1">
    <source>
        <dbReference type="SAM" id="MobiDB-lite"/>
    </source>
</evidence>
<dbReference type="InParanoid" id="A0A067NBG1"/>
<dbReference type="Proteomes" id="UP000027195">
    <property type="component" value="Unassembled WGS sequence"/>
</dbReference>
<gene>
    <name evidence="2" type="ORF">BOTBODRAFT_168720</name>
</gene>